<dbReference type="EMBL" id="NBSK02000006">
    <property type="protein sequence ID" value="KAJ0199674.1"/>
    <property type="molecule type" value="Genomic_DNA"/>
</dbReference>
<proteinExistence type="inferred from homology"/>
<protein>
    <submittedName>
        <fullName evidence="3">Uncharacterized protein</fullName>
    </submittedName>
</protein>
<sequence>MVVGETCAAEGKEVITAKTQEFLALLPIVRDHIIDGFSPEAREVFHREFDFFEKVTTISGALYPLHKKERRAGIKWLETTVDKTCLLYNCSPNSVLVFEGRIATVRAMQTIPKGSELNGLKAGTKKQKYDKISEKKMLTPIEVLCKSYPTEFIQYFHYCRSLRFEDRPDYSYLKRLFRELFTREGRIYLYFLNNYIVFDYIFDWTMLKCPHVGSSSRGRRKQKGPWTPPPKAIDISSSPPTPSGTHATPITVPTPSHNLTTSSVPPGPTPVRGVLDNSVSVSTIPSSPINKEEEVRGFLVRKSSPALSESGLRNLGRGSLTSLTSQSSVTVPINPTNSNIISTNNALGVGQASEMAKRPMLGTYERMVQQHPPVSSLSSRMMLPQSGVKSNDGDNGNGGEGGGMGTRVFSPSGVPGIQWRPGSSFQTQHQGGQFRGRTEIALDQREKFLQRFQQVQQGSSTLLEDFDEFEDVDMLYNTLSLDKVEALEDLVIIGPLVLVKSLP</sequence>
<organism evidence="3 4">
    <name type="scientific">Lactuca sativa</name>
    <name type="common">Garden lettuce</name>
    <dbReference type="NCBI Taxonomy" id="4236"/>
    <lineage>
        <taxon>Eukaryota</taxon>
        <taxon>Viridiplantae</taxon>
        <taxon>Streptophyta</taxon>
        <taxon>Embryophyta</taxon>
        <taxon>Tracheophyta</taxon>
        <taxon>Spermatophyta</taxon>
        <taxon>Magnoliopsida</taxon>
        <taxon>eudicotyledons</taxon>
        <taxon>Gunneridae</taxon>
        <taxon>Pentapetalae</taxon>
        <taxon>asterids</taxon>
        <taxon>campanulids</taxon>
        <taxon>Asterales</taxon>
        <taxon>Asteraceae</taxon>
        <taxon>Cichorioideae</taxon>
        <taxon>Cichorieae</taxon>
        <taxon>Lactucinae</taxon>
        <taxon>Lactuca</taxon>
    </lineage>
</organism>
<evidence type="ECO:0000256" key="2">
    <source>
        <dbReference type="SAM" id="MobiDB-lite"/>
    </source>
</evidence>
<keyword evidence="4" id="KW-1185">Reference proteome</keyword>
<evidence type="ECO:0000256" key="1">
    <source>
        <dbReference type="ARBA" id="ARBA00005926"/>
    </source>
</evidence>
<dbReference type="Proteomes" id="UP000235145">
    <property type="component" value="Unassembled WGS sequence"/>
</dbReference>
<dbReference type="InterPro" id="IPR050235">
    <property type="entry name" value="CK1_Ser-Thr_kinase"/>
</dbReference>
<dbReference type="InterPro" id="IPR011009">
    <property type="entry name" value="Kinase-like_dom_sf"/>
</dbReference>
<dbReference type="PANTHER" id="PTHR11909">
    <property type="entry name" value="CASEIN KINASE-RELATED"/>
    <property type="match status" value="1"/>
</dbReference>
<feature type="region of interest" description="Disordered" evidence="2">
    <location>
        <begin position="308"/>
        <end position="328"/>
    </location>
</feature>
<feature type="compositionally biased region" description="Polar residues" evidence="2">
    <location>
        <begin position="235"/>
        <end position="259"/>
    </location>
</feature>
<gene>
    <name evidence="3" type="ORF">LSAT_V11C600320780</name>
</gene>
<reference evidence="3 4" key="1">
    <citation type="journal article" date="2017" name="Nat. Commun.">
        <title>Genome assembly with in vitro proximity ligation data and whole-genome triplication in lettuce.</title>
        <authorList>
            <person name="Reyes-Chin-Wo S."/>
            <person name="Wang Z."/>
            <person name="Yang X."/>
            <person name="Kozik A."/>
            <person name="Arikit S."/>
            <person name="Song C."/>
            <person name="Xia L."/>
            <person name="Froenicke L."/>
            <person name="Lavelle D.O."/>
            <person name="Truco M.J."/>
            <person name="Xia R."/>
            <person name="Zhu S."/>
            <person name="Xu C."/>
            <person name="Xu H."/>
            <person name="Xu X."/>
            <person name="Cox K."/>
            <person name="Korf I."/>
            <person name="Meyers B.C."/>
            <person name="Michelmore R.W."/>
        </authorList>
    </citation>
    <scope>NUCLEOTIDE SEQUENCE [LARGE SCALE GENOMIC DNA]</scope>
    <source>
        <strain evidence="4">cv. Salinas</strain>
        <tissue evidence="3">Seedlings</tissue>
    </source>
</reference>
<dbReference type="AlphaFoldDB" id="A0A9R1X5S6"/>
<evidence type="ECO:0000313" key="3">
    <source>
        <dbReference type="EMBL" id="KAJ0199674.1"/>
    </source>
</evidence>
<comment type="caution">
    <text evidence="3">The sequence shown here is derived from an EMBL/GenBank/DDBJ whole genome shotgun (WGS) entry which is preliminary data.</text>
</comment>
<feature type="region of interest" description="Disordered" evidence="2">
    <location>
        <begin position="213"/>
        <end position="267"/>
    </location>
</feature>
<evidence type="ECO:0000313" key="4">
    <source>
        <dbReference type="Proteomes" id="UP000235145"/>
    </source>
</evidence>
<accession>A0A9R1X5S6</accession>
<name>A0A9R1X5S6_LACSA</name>
<comment type="similarity">
    <text evidence="1">Belongs to the protein kinase superfamily. CK1 Ser/Thr protein kinase family. Casein kinase I subfamily.</text>
</comment>
<feature type="compositionally biased region" description="Low complexity" evidence="2">
    <location>
        <begin position="319"/>
        <end position="328"/>
    </location>
</feature>
<dbReference type="Gene3D" id="1.10.510.10">
    <property type="entry name" value="Transferase(Phosphotransferase) domain 1"/>
    <property type="match status" value="1"/>
</dbReference>
<dbReference type="SUPFAM" id="SSF56112">
    <property type="entry name" value="Protein kinase-like (PK-like)"/>
    <property type="match status" value="1"/>
</dbReference>